<dbReference type="Pfam" id="PF01557">
    <property type="entry name" value="FAA_hydrolase"/>
    <property type="match status" value="1"/>
</dbReference>
<dbReference type="InterPro" id="IPR036663">
    <property type="entry name" value="Fumarylacetoacetase_C_sf"/>
</dbReference>
<evidence type="ECO:0000313" key="3">
    <source>
        <dbReference type="EMBL" id="TDQ60948.1"/>
    </source>
</evidence>
<gene>
    <name evidence="3" type="ORF">EV188_103452</name>
</gene>
<organism evidence="3 4">
    <name type="scientific">Actinomycetospora succinea</name>
    <dbReference type="NCBI Taxonomy" id="663603"/>
    <lineage>
        <taxon>Bacteria</taxon>
        <taxon>Bacillati</taxon>
        <taxon>Actinomycetota</taxon>
        <taxon>Actinomycetes</taxon>
        <taxon>Pseudonocardiales</taxon>
        <taxon>Pseudonocardiaceae</taxon>
        <taxon>Actinomycetospora</taxon>
    </lineage>
</organism>
<dbReference type="GO" id="GO:0008684">
    <property type="term" value="F:2-oxopent-4-enoate hydratase activity"/>
    <property type="evidence" value="ECO:0007669"/>
    <property type="project" value="TreeGrafter"/>
</dbReference>
<dbReference type="GO" id="GO:0005737">
    <property type="term" value="C:cytoplasm"/>
    <property type="evidence" value="ECO:0007669"/>
    <property type="project" value="TreeGrafter"/>
</dbReference>
<evidence type="ECO:0000313" key="4">
    <source>
        <dbReference type="Proteomes" id="UP000295705"/>
    </source>
</evidence>
<keyword evidence="1" id="KW-0456">Lyase</keyword>
<evidence type="ECO:0000259" key="2">
    <source>
        <dbReference type="Pfam" id="PF01557"/>
    </source>
</evidence>
<dbReference type="EMBL" id="SNYO01000003">
    <property type="protein sequence ID" value="TDQ60948.1"/>
    <property type="molecule type" value="Genomic_DNA"/>
</dbReference>
<protein>
    <submittedName>
        <fullName evidence="3">2-keto-4-pentenoate hydratase</fullName>
    </submittedName>
</protein>
<dbReference type="Proteomes" id="UP000295705">
    <property type="component" value="Unassembled WGS sequence"/>
</dbReference>
<dbReference type="Gene3D" id="3.90.850.10">
    <property type="entry name" value="Fumarylacetoacetase-like, C-terminal domain"/>
    <property type="match status" value="1"/>
</dbReference>
<dbReference type="AlphaFoldDB" id="A0A4V3DA84"/>
<sequence length="293" mass="30136">MPSPSSTAHVDQAAVEDAAARLITAADERQPCPPVRDLIGRDDVRAAYAVQSVLHERALAAGRRVTGRKIGLTAPAVQAQLGVDQPDFGVLYADMDVTADATGSGVETTRLLQPKIEAEVAFVLAQDLHSPTADGTFRAEELADAIAAVVPALEIVDSRVAGWDISFGDTVADNASSGLYVLGTDRAEPDLFGPDLDAGLAAVSMTMTRGDTADAEQVSAGHGADCLGSPLRALAWLAATAVRFGDPLRAGQVILAGALGPMVPVAAGDTFRADITGLGSVAARFTPSSQEHS</sequence>
<name>A0A4V3DA84_9PSEU</name>
<dbReference type="InterPro" id="IPR011234">
    <property type="entry name" value="Fumarylacetoacetase-like_C"/>
</dbReference>
<proteinExistence type="predicted"/>
<comment type="caution">
    <text evidence="3">The sequence shown here is derived from an EMBL/GenBank/DDBJ whole genome shotgun (WGS) entry which is preliminary data.</text>
</comment>
<reference evidence="3 4" key="1">
    <citation type="submission" date="2019-03" db="EMBL/GenBank/DDBJ databases">
        <title>Genomic Encyclopedia of Type Strains, Phase IV (KMG-IV): sequencing the most valuable type-strain genomes for metagenomic binning, comparative biology and taxonomic classification.</title>
        <authorList>
            <person name="Goeker M."/>
        </authorList>
    </citation>
    <scope>NUCLEOTIDE SEQUENCE [LARGE SCALE GENOMIC DNA]</scope>
    <source>
        <strain evidence="3 4">DSM 45775</strain>
    </source>
</reference>
<keyword evidence="4" id="KW-1185">Reference proteome</keyword>
<dbReference type="PANTHER" id="PTHR30143">
    <property type="entry name" value="ACID HYDRATASE"/>
    <property type="match status" value="1"/>
</dbReference>
<dbReference type="OrthoDB" id="9792137at2"/>
<evidence type="ECO:0000256" key="1">
    <source>
        <dbReference type="ARBA" id="ARBA00023239"/>
    </source>
</evidence>
<accession>A0A4V3DA84</accession>
<dbReference type="PANTHER" id="PTHR30143:SF0">
    <property type="entry name" value="2-KETO-4-PENTENOATE HYDRATASE"/>
    <property type="match status" value="1"/>
</dbReference>
<dbReference type="RefSeq" id="WP_133826760.1">
    <property type="nucleotide sequence ID" value="NZ_BAABHR010000011.1"/>
</dbReference>
<feature type="domain" description="Fumarylacetoacetase-like C-terminal" evidence="2">
    <location>
        <begin position="86"/>
        <end position="285"/>
    </location>
</feature>
<dbReference type="InterPro" id="IPR050772">
    <property type="entry name" value="Hydratase-Decarb/MhpD_sf"/>
</dbReference>
<dbReference type="SUPFAM" id="SSF56529">
    <property type="entry name" value="FAH"/>
    <property type="match status" value="1"/>
</dbReference>